<evidence type="ECO:0000313" key="1">
    <source>
        <dbReference type="EMBL" id="KAK5978383.1"/>
    </source>
</evidence>
<protein>
    <submittedName>
        <fullName evidence="1">Uncharacterized protein</fullName>
    </submittedName>
</protein>
<name>A0AAN8G7F5_TRICO</name>
<accession>A0AAN8G7F5</accession>
<dbReference type="AlphaFoldDB" id="A0AAN8G7F5"/>
<proteinExistence type="predicted"/>
<keyword evidence="2" id="KW-1185">Reference proteome</keyword>
<gene>
    <name evidence="1" type="ORF">GCK32_019957</name>
</gene>
<reference evidence="1 2" key="1">
    <citation type="submission" date="2019-10" db="EMBL/GenBank/DDBJ databases">
        <title>Assembly and Annotation for the nematode Trichostrongylus colubriformis.</title>
        <authorList>
            <person name="Martin J."/>
        </authorList>
    </citation>
    <scope>NUCLEOTIDE SEQUENCE [LARGE SCALE GENOMIC DNA]</scope>
    <source>
        <strain evidence="1">G859</strain>
        <tissue evidence="1">Whole worm</tissue>
    </source>
</reference>
<evidence type="ECO:0000313" key="2">
    <source>
        <dbReference type="Proteomes" id="UP001331761"/>
    </source>
</evidence>
<dbReference type="EMBL" id="WIXE01009504">
    <property type="protein sequence ID" value="KAK5978383.1"/>
    <property type="molecule type" value="Genomic_DNA"/>
</dbReference>
<comment type="caution">
    <text evidence="1">The sequence shown here is derived from an EMBL/GenBank/DDBJ whole genome shotgun (WGS) entry which is preliminary data.</text>
</comment>
<sequence>MWASIECGAESEGDLRAAFNICLMDVCGVRRCQWTSSLAPSPGAHTVLFKVHGPMSLRKVMPTRSSYIGTSLIEGISCSWQ</sequence>
<organism evidence="1 2">
    <name type="scientific">Trichostrongylus colubriformis</name>
    <name type="common">Black scour worm</name>
    <dbReference type="NCBI Taxonomy" id="6319"/>
    <lineage>
        <taxon>Eukaryota</taxon>
        <taxon>Metazoa</taxon>
        <taxon>Ecdysozoa</taxon>
        <taxon>Nematoda</taxon>
        <taxon>Chromadorea</taxon>
        <taxon>Rhabditida</taxon>
        <taxon>Rhabditina</taxon>
        <taxon>Rhabditomorpha</taxon>
        <taxon>Strongyloidea</taxon>
        <taxon>Trichostrongylidae</taxon>
        <taxon>Trichostrongylus</taxon>
    </lineage>
</organism>
<dbReference type="Proteomes" id="UP001331761">
    <property type="component" value="Unassembled WGS sequence"/>
</dbReference>